<dbReference type="GO" id="GO:0016491">
    <property type="term" value="F:oxidoreductase activity"/>
    <property type="evidence" value="ECO:0007669"/>
    <property type="project" value="UniProtKB-KW"/>
</dbReference>
<evidence type="ECO:0000313" key="4">
    <source>
        <dbReference type="Proteomes" id="UP000298179"/>
    </source>
</evidence>
<dbReference type="PANTHER" id="PTHR13847:SF281">
    <property type="entry name" value="FAD DEPENDENT OXIDOREDUCTASE DOMAIN-CONTAINING PROTEIN"/>
    <property type="match status" value="1"/>
</dbReference>
<comment type="caution">
    <text evidence="3">The sequence shown here is derived from an EMBL/GenBank/DDBJ whole genome shotgun (WGS) entry which is preliminary data.</text>
</comment>
<dbReference type="EMBL" id="SOZD01000001">
    <property type="protein sequence ID" value="TFF27555.1"/>
    <property type="molecule type" value="Genomic_DNA"/>
</dbReference>
<evidence type="ECO:0000259" key="2">
    <source>
        <dbReference type="Pfam" id="PF01266"/>
    </source>
</evidence>
<dbReference type="InterPro" id="IPR036188">
    <property type="entry name" value="FAD/NAD-bd_sf"/>
</dbReference>
<dbReference type="InterPro" id="IPR006076">
    <property type="entry name" value="FAD-dep_OxRdtase"/>
</dbReference>
<sequence length="423" mass="45587">MQTAGPLATPYWWDASPLRAIERPASLPKQVDAVVIGSGYTGCHAALVLARAGRSVLMLDKGRIGEGCSTRNGGQISHSIKPGLATLTRRHGAETAAAILAEGVASRGFVERFVDNEAIACDFRPCGRFHAAATPRAFEDLARLADGDRITLVPRHRQREELGTDAYHGGAVFHDHAALDPGRYHAGLVERLIGAGVTFAPHTEALALEERPNRVAVKTPHGDVAARDVMLATNGYSGRLSPWHRARILPVGSYVIATEALDPALVSPLFPTGRIASDSRRVIYYYRPSPDGRRVIFGGRVSAGETDPQSAARRLRSVMVGLFPELAGAKISHSWMGYVGYTFDALAHAGQRGRVHHAMGYCGSGVGMASYLGHKAGLRILGRPEGETALSRPDFPTRPLYLGRPWFLPAAVETYRLLDRLGV</sequence>
<dbReference type="Pfam" id="PF01266">
    <property type="entry name" value="DAO"/>
    <property type="match status" value="1"/>
</dbReference>
<feature type="domain" description="FAD dependent oxidoreductase" evidence="2">
    <location>
        <begin position="32"/>
        <end position="374"/>
    </location>
</feature>
<reference evidence="3 4" key="1">
    <citation type="submission" date="2019-03" db="EMBL/GenBank/DDBJ databases">
        <title>Jiella endophytica sp. nov., a novel endophytic bacterium isolated from root of Ficus microcarpa Linn. f.</title>
        <authorList>
            <person name="Tuo L."/>
        </authorList>
    </citation>
    <scope>NUCLEOTIDE SEQUENCE [LARGE SCALE GENOMIC DNA]</scope>
    <source>
        <strain evidence="3 4">CBS5Q-3</strain>
    </source>
</reference>
<dbReference type="RefSeq" id="WP_134760280.1">
    <property type="nucleotide sequence ID" value="NZ_SOZD01000001.1"/>
</dbReference>
<evidence type="ECO:0000313" key="3">
    <source>
        <dbReference type="EMBL" id="TFF27555.1"/>
    </source>
</evidence>
<dbReference type="Gene3D" id="3.30.9.10">
    <property type="entry name" value="D-Amino Acid Oxidase, subunit A, domain 2"/>
    <property type="match status" value="1"/>
</dbReference>
<dbReference type="Proteomes" id="UP000298179">
    <property type="component" value="Unassembled WGS sequence"/>
</dbReference>
<organism evidence="3 4">
    <name type="scientific">Jiella endophytica</name>
    <dbReference type="NCBI Taxonomy" id="2558362"/>
    <lineage>
        <taxon>Bacteria</taxon>
        <taxon>Pseudomonadati</taxon>
        <taxon>Pseudomonadota</taxon>
        <taxon>Alphaproteobacteria</taxon>
        <taxon>Hyphomicrobiales</taxon>
        <taxon>Aurantimonadaceae</taxon>
        <taxon>Jiella</taxon>
    </lineage>
</organism>
<dbReference type="GO" id="GO:0005737">
    <property type="term" value="C:cytoplasm"/>
    <property type="evidence" value="ECO:0007669"/>
    <property type="project" value="TreeGrafter"/>
</dbReference>
<proteinExistence type="predicted"/>
<evidence type="ECO:0000256" key="1">
    <source>
        <dbReference type="ARBA" id="ARBA00023002"/>
    </source>
</evidence>
<dbReference type="OrthoDB" id="9814969at2"/>
<keyword evidence="4" id="KW-1185">Reference proteome</keyword>
<keyword evidence="1" id="KW-0560">Oxidoreductase</keyword>
<name>A0A4Y8RTC9_9HYPH</name>
<gene>
    <name evidence="3" type="ORF">E3C22_03605</name>
</gene>
<dbReference type="SUPFAM" id="SSF51905">
    <property type="entry name" value="FAD/NAD(P)-binding domain"/>
    <property type="match status" value="1"/>
</dbReference>
<dbReference type="Gene3D" id="3.50.50.60">
    <property type="entry name" value="FAD/NAD(P)-binding domain"/>
    <property type="match status" value="1"/>
</dbReference>
<protein>
    <submittedName>
        <fullName evidence="3">FAD-binding oxidoreductase</fullName>
    </submittedName>
</protein>
<dbReference type="PANTHER" id="PTHR13847">
    <property type="entry name" value="SARCOSINE DEHYDROGENASE-RELATED"/>
    <property type="match status" value="1"/>
</dbReference>
<dbReference type="AlphaFoldDB" id="A0A4Y8RTC9"/>
<accession>A0A4Y8RTC9</accession>